<keyword evidence="4" id="KW-1185">Reference proteome</keyword>
<feature type="domain" description="RmlD-like substrate binding" evidence="1">
    <location>
        <begin position="4"/>
        <end position="157"/>
    </location>
</feature>
<proteinExistence type="predicted"/>
<dbReference type="PATRIC" id="fig|60890.4.peg.1822"/>
<dbReference type="OrthoDB" id="7170465at2"/>
<dbReference type="InterPro" id="IPR029903">
    <property type="entry name" value="RmlD-like-bd"/>
</dbReference>
<evidence type="ECO:0000313" key="3">
    <source>
        <dbReference type="EMBL" id="MDE4167443.1"/>
    </source>
</evidence>
<dbReference type="Proteomes" id="UP001218364">
    <property type="component" value="Unassembled WGS sequence"/>
</dbReference>
<dbReference type="SUPFAM" id="SSF51735">
    <property type="entry name" value="NAD(P)-binding Rossmann-fold domains"/>
    <property type="match status" value="1"/>
</dbReference>
<reference evidence="2 4" key="1">
    <citation type="submission" date="2016-04" db="EMBL/GenBank/DDBJ databases">
        <authorList>
            <person name="Evans L.H."/>
            <person name="Alamgir A."/>
            <person name="Owens N."/>
            <person name="Weber N.D."/>
            <person name="Virtaneva K."/>
            <person name="Barbian K."/>
            <person name="Babar A."/>
            <person name="Rosenke K."/>
        </authorList>
    </citation>
    <scope>NUCLEOTIDE SEQUENCE [LARGE SCALE GENOMIC DNA]</scope>
    <source>
        <strain evidence="2 4">JL2886</strain>
    </source>
</reference>
<gene>
    <name evidence="2" type="ORF">JL2886_01868</name>
    <name evidence="3" type="ORF">PXK24_17230</name>
</gene>
<dbReference type="InterPro" id="IPR051783">
    <property type="entry name" value="NAD(P)-dependent_oxidoreduct"/>
</dbReference>
<organism evidence="2 4">
    <name type="scientific">Phaeobacter gallaeciensis</name>
    <dbReference type="NCBI Taxonomy" id="60890"/>
    <lineage>
        <taxon>Bacteria</taxon>
        <taxon>Pseudomonadati</taxon>
        <taxon>Pseudomonadota</taxon>
        <taxon>Alphaproteobacteria</taxon>
        <taxon>Rhodobacterales</taxon>
        <taxon>Roseobacteraceae</taxon>
        <taxon>Phaeobacter</taxon>
    </lineage>
</organism>
<dbReference type="EMBL" id="CP015124">
    <property type="protein sequence ID" value="ANP36776.1"/>
    <property type="molecule type" value="Genomic_DNA"/>
</dbReference>
<dbReference type="InterPro" id="IPR036291">
    <property type="entry name" value="NAD(P)-bd_dom_sf"/>
</dbReference>
<evidence type="ECO:0000313" key="5">
    <source>
        <dbReference type="Proteomes" id="UP001218364"/>
    </source>
</evidence>
<dbReference type="AlphaFoldDB" id="A0A1B0ZRH8"/>
<dbReference type="RefSeq" id="WP_065271700.1">
    <property type="nucleotide sequence ID" value="NZ_CP015124.1"/>
</dbReference>
<reference evidence="3 5" key="2">
    <citation type="submission" date="2023-02" db="EMBL/GenBank/DDBJ databases">
        <title>Population genomics of bacteria associated with diatom.</title>
        <authorList>
            <person name="Xie J."/>
            <person name="Wang H."/>
        </authorList>
    </citation>
    <scope>NUCLEOTIDE SEQUENCE [LARGE SCALE GENOMIC DNA]</scope>
    <source>
        <strain evidence="3 5">PT47_8</strain>
    </source>
</reference>
<dbReference type="PANTHER" id="PTHR48079">
    <property type="entry name" value="PROTEIN YEEZ"/>
    <property type="match status" value="1"/>
</dbReference>
<accession>A0A1B0ZRH8</accession>
<dbReference type="GO" id="GO:0005737">
    <property type="term" value="C:cytoplasm"/>
    <property type="evidence" value="ECO:0007669"/>
    <property type="project" value="TreeGrafter"/>
</dbReference>
<dbReference type="Gene3D" id="3.40.50.720">
    <property type="entry name" value="NAD(P)-binding Rossmann-like Domain"/>
    <property type="match status" value="1"/>
</dbReference>
<dbReference type="Pfam" id="PF04321">
    <property type="entry name" value="RmlD_sub_bind"/>
    <property type="match status" value="1"/>
</dbReference>
<sequence length="304" mass="33469">MTRKVLILGASGRFGRACAHAFEQAGAEVTRFDRKRDNLMQSAQGKDVIVAAWNPAYPDWAAQVPDLHAKIIAAAKASGATVIVPGNVYVFGASTPSPWSERSPHRAENPLGRIRIAMENAYRTSGVRTIVLRAGDFLDTEQSGNWFDAVMTAKLAKGRFVYPGNPDLQHAWAFLPDLARAAVALAARGDELPVYLDVPFPGYTLTGRELFAAVNESLNKPVALKGMSWWPLRLAAPVWPLGRCLLEMRYLWNTAHRLDGSVLRNLLPDFQETPLAEAISRALPAAYVKKRLDQDLRSRRLVGA</sequence>
<dbReference type="PANTHER" id="PTHR48079:SF6">
    <property type="entry name" value="NAD(P)-BINDING DOMAIN-CONTAINING PROTEIN-RELATED"/>
    <property type="match status" value="1"/>
</dbReference>
<evidence type="ECO:0000313" key="2">
    <source>
        <dbReference type="EMBL" id="ANP36776.1"/>
    </source>
</evidence>
<dbReference type="GO" id="GO:0004029">
    <property type="term" value="F:aldehyde dehydrogenase (NAD+) activity"/>
    <property type="evidence" value="ECO:0007669"/>
    <property type="project" value="TreeGrafter"/>
</dbReference>
<evidence type="ECO:0000259" key="1">
    <source>
        <dbReference type="Pfam" id="PF04321"/>
    </source>
</evidence>
<dbReference type="Proteomes" id="UP000092565">
    <property type="component" value="Chromosome"/>
</dbReference>
<evidence type="ECO:0000313" key="4">
    <source>
        <dbReference type="Proteomes" id="UP000092565"/>
    </source>
</evidence>
<protein>
    <submittedName>
        <fullName evidence="2">Epimerase</fullName>
    </submittedName>
    <submittedName>
        <fullName evidence="3">Sugar nucleotide-binding protein</fullName>
    </submittedName>
</protein>
<name>A0A1B0ZRH8_9RHOB</name>
<dbReference type="EMBL" id="JARCJK010000010">
    <property type="protein sequence ID" value="MDE4167443.1"/>
    <property type="molecule type" value="Genomic_DNA"/>
</dbReference>